<dbReference type="EMBL" id="CP076136">
    <property type="protein sequence ID" value="QWG24864.1"/>
    <property type="molecule type" value="Genomic_DNA"/>
</dbReference>
<dbReference type="InterPro" id="IPR036249">
    <property type="entry name" value="Thioredoxin-like_sf"/>
</dbReference>
<protein>
    <submittedName>
        <fullName evidence="1">(2Fe-2S) ferredoxin domain-containing protein</fullName>
    </submittedName>
</protein>
<dbReference type="Proteomes" id="UP000676951">
    <property type="component" value="Chromosome"/>
</dbReference>
<organism evidence="1 2">
    <name type="scientific">Bradyrhizobium sediminis</name>
    <dbReference type="NCBI Taxonomy" id="2840469"/>
    <lineage>
        <taxon>Bacteria</taxon>
        <taxon>Pseudomonadati</taxon>
        <taxon>Pseudomonadota</taxon>
        <taxon>Alphaproteobacteria</taxon>
        <taxon>Hyphomicrobiales</taxon>
        <taxon>Nitrobacteraceae</taxon>
        <taxon>Bradyrhizobium</taxon>
    </lineage>
</organism>
<reference evidence="1 2" key="1">
    <citation type="submission" date="2021-06" db="EMBL/GenBank/DDBJ databases">
        <title>Bradyrhizobium sp. S2-11-4 Genome sequencing.</title>
        <authorList>
            <person name="Jin L."/>
        </authorList>
    </citation>
    <scope>NUCLEOTIDE SEQUENCE [LARGE SCALE GENOMIC DNA]</scope>
    <source>
        <strain evidence="1 2">S2-11-4</strain>
    </source>
</reference>
<dbReference type="RefSeq" id="WP_215605607.1">
    <property type="nucleotide sequence ID" value="NZ_CP076136.1"/>
</dbReference>
<evidence type="ECO:0000313" key="2">
    <source>
        <dbReference type="Proteomes" id="UP000676951"/>
    </source>
</evidence>
<gene>
    <name evidence="1" type="ORF">KMZ93_08290</name>
</gene>
<dbReference type="Gene3D" id="3.40.30.10">
    <property type="entry name" value="Glutaredoxin"/>
    <property type="match status" value="1"/>
</dbReference>
<keyword evidence="2" id="KW-1185">Reference proteome</keyword>
<accession>A0A975P2C6</accession>
<sequence length="121" mass="13352">MTDTADTAEASDFDLPQVHKHHVFACHTQRPPGHPRGSCGALGAQPLWDRLGKAIETEGLAEIGFTASGCLGFCKAGPLLVVYPEGVWYRPTTPEDIDEIVEQHFKQGKRVDRLVMVLTRR</sequence>
<proteinExistence type="predicted"/>
<dbReference type="AlphaFoldDB" id="A0A975P2C6"/>
<dbReference type="SUPFAM" id="SSF52833">
    <property type="entry name" value="Thioredoxin-like"/>
    <property type="match status" value="1"/>
</dbReference>
<evidence type="ECO:0000313" key="1">
    <source>
        <dbReference type="EMBL" id="QWG24864.1"/>
    </source>
</evidence>
<name>A0A975P2C6_9BRAD</name>
<dbReference type="CDD" id="cd02980">
    <property type="entry name" value="TRX_Fd_family"/>
    <property type="match status" value="1"/>
</dbReference>